<feature type="region of interest" description="Disordered" evidence="2">
    <location>
        <begin position="254"/>
        <end position="293"/>
    </location>
</feature>
<dbReference type="RefSeq" id="WP_035886468.1">
    <property type="nucleotide sequence ID" value="NZ_JNCF01000002.1"/>
</dbReference>
<comment type="caution">
    <text evidence="3">The sequence shown here is derived from an EMBL/GenBank/DDBJ whole genome shotgun (WGS) entry which is preliminary data.</text>
</comment>
<dbReference type="OrthoDB" id="5651291at2"/>
<evidence type="ECO:0008006" key="5">
    <source>
        <dbReference type="Google" id="ProtNLM"/>
    </source>
</evidence>
<sequence length="293" mass="33562">MTIFLLVLKKLIKEKLSALSGSLDSKSKSLIHNRELSKDQKGVIDTLEEKITRFDGTNNDHDDLQKIIKKLEKARVSIQSLRESYSEPRDEGETISCLNNLRNHSTGFFDKLASFKFKLLDKSYSETPEYIVYYHAAVYLGDEIFTPKPGIDISIRNQKEDQVAKRLQSLSELIKSNYNLEEQRERALQVLSDLAADNKKIIKKDESSLPSFSLFWGASIVAPAELFSAREGRFGDEFNMANRRIKAMTEKQFKPSVIQQVEKKPELKQEGIKKSDQEHDEDEENSSQPAHTM</sequence>
<feature type="compositionally biased region" description="Basic and acidic residues" evidence="2">
    <location>
        <begin position="261"/>
        <end position="277"/>
    </location>
</feature>
<protein>
    <recommendedName>
        <fullName evidence="5">Coiled-coil protein</fullName>
    </recommendedName>
</protein>
<proteinExistence type="predicted"/>
<evidence type="ECO:0000313" key="4">
    <source>
        <dbReference type="Proteomes" id="UP000054422"/>
    </source>
</evidence>
<organism evidence="3 4">
    <name type="scientific">Legionella norrlandica</name>
    <dbReference type="NCBI Taxonomy" id="1498499"/>
    <lineage>
        <taxon>Bacteria</taxon>
        <taxon>Pseudomonadati</taxon>
        <taxon>Pseudomonadota</taxon>
        <taxon>Gammaproteobacteria</taxon>
        <taxon>Legionellales</taxon>
        <taxon>Legionellaceae</taxon>
        <taxon>Legionella</taxon>
    </lineage>
</organism>
<evidence type="ECO:0000313" key="3">
    <source>
        <dbReference type="EMBL" id="KGP64292.1"/>
    </source>
</evidence>
<name>A0A0A2SU62_9GAMM</name>
<keyword evidence="4" id="KW-1185">Reference proteome</keyword>
<gene>
    <name evidence="3" type="ORF">EP47_00115</name>
</gene>
<reference evidence="3 4" key="1">
    <citation type="submission" date="2014-05" db="EMBL/GenBank/DDBJ databases">
        <authorList>
            <person name="Rizzardi K."/>
            <person name="Winiecka-Krusnell J."/>
            <person name="Ramliden M."/>
            <person name="Alm E."/>
            <person name="Andersson S."/>
            <person name="Byfors S."/>
        </authorList>
    </citation>
    <scope>NUCLEOTIDE SEQUENCE [LARGE SCALE GENOMIC DNA]</scope>
    <source>
        <strain evidence="3 4">LEGN</strain>
    </source>
</reference>
<feature type="coiled-coil region" evidence="1">
    <location>
        <begin position="54"/>
        <end position="84"/>
    </location>
</feature>
<evidence type="ECO:0000256" key="2">
    <source>
        <dbReference type="SAM" id="MobiDB-lite"/>
    </source>
</evidence>
<evidence type="ECO:0000256" key="1">
    <source>
        <dbReference type="SAM" id="Coils"/>
    </source>
</evidence>
<dbReference type="Proteomes" id="UP000054422">
    <property type="component" value="Unassembled WGS sequence"/>
</dbReference>
<accession>A0A0A2SU62</accession>
<dbReference type="AlphaFoldDB" id="A0A0A2SU62"/>
<keyword evidence="1" id="KW-0175">Coiled coil</keyword>
<dbReference type="EMBL" id="JNCF01000002">
    <property type="protein sequence ID" value="KGP64292.1"/>
    <property type="molecule type" value="Genomic_DNA"/>
</dbReference>